<dbReference type="PROSITE" id="PS51900">
    <property type="entry name" value="CB"/>
    <property type="match status" value="1"/>
</dbReference>
<dbReference type="EMBL" id="BOOJ01000052">
    <property type="protein sequence ID" value="GIH95393.1"/>
    <property type="molecule type" value="Genomic_DNA"/>
</dbReference>
<dbReference type="AlphaFoldDB" id="A0A8J3SJ81"/>
<dbReference type="Pfam" id="PF00589">
    <property type="entry name" value="Phage_integrase"/>
    <property type="match status" value="1"/>
</dbReference>
<dbReference type="CDD" id="cd00397">
    <property type="entry name" value="DNA_BRE_C"/>
    <property type="match status" value="1"/>
</dbReference>
<evidence type="ECO:0000259" key="5">
    <source>
        <dbReference type="PROSITE" id="PS51900"/>
    </source>
</evidence>
<name>A0A8J3SJ81_9ACTN</name>
<feature type="domain" description="Core-binding (CB)" evidence="5">
    <location>
        <begin position="11"/>
        <end position="96"/>
    </location>
</feature>
<dbReference type="GO" id="GO:0003677">
    <property type="term" value="F:DNA binding"/>
    <property type="evidence" value="ECO:0007669"/>
    <property type="project" value="UniProtKB-UniRule"/>
</dbReference>
<protein>
    <recommendedName>
        <fullName evidence="8">Site-specific recombinase XerD</fullName>
    </recommendedName>
</protein>
<dbReference type="PROSITE" id="PS51898">
    <property type="entry name" value="TYR_RECOMBINASE"/>
    <property type="match status" value="1"/>
</dbReference>
<sequence>MGEVRVLITAPALAEAVRAFLHGYEKIGSDGTRRTYRVVLNQMMAVFGAATPLTALDDPAAGERFRTWFRTAFADLAPATQARKLATFQSAFGWWHRQGWIVTDPTSGLSRPSIPRDRTQVRTTAEVEALWERDDLPLREKTLYRMLYETAARAEEILRLNIEDLDLTGKRAKVRRKGSSIDWVYWQTGTARLLPRLIAGRARGPVFLASRKPRTAVATVDLCPVTGRARLSYRRVHEVMQVLIGCSPHDFRRAALSHDADRGTPLPLLMARSGHASFRSLEPYLRPSAEALGRHVAASDPAARRRP</sequence>
<dbReference type="GO" id="GO:0006310">
    <property type="term" value="P:DNA recombination"/>
    <property type="evidence" value="ECO:0007669"/>
    <property type="project" value="UniProtKB-KW"/>
</dbReference>
<keyword evidence="2" id="KW-0233">DNA recombination</keyword>
<organism evidence="6 7">
    <name type="scientific">Planobispora siamensis</name>
    <dbReference type="NCBI Taxonomy" id="936338"/>
    <lineage>
        <taxon>Bacteria</taxon>
        <taxon>Bacillati</taxon>
        <taxon>Actinomycetota</taxon>
        <taxon>Actinomycetes</taxon>
        <taxon>Streptosporangiales</taxon>
        <taxon>Streptosporangiaceae</taxon>
        <taxon>Planobispora</taxon>
    </lineage>
</organism>
<keyword evidence="1 3" id="KW-0238">DNA-binding</keyword>
<dbReference type="SUPFAM" id="SSF56349">
    <property type="entry name" value="DNA breaking-rejoining enzymes"/>
    <property type="match status" value="1"/>
</dbReference>
<evidence type="ECO:0000259" key="4">
    <source>
        <dbReference type="PROSITE" id="PS51898"/>
    </source>
</evidence>
<dbReference type="InterPro" id="IPR010998">
    <property type="entry name" value="Integrase_recombinase_N"/>
</dbReference>
<evidence type="ECO:0000313" key="6">
    <source>
        <dbReference type="EMBL" id="GIH95393.1"/>
    </source>
</evidence>
<dbReference type="InterPro" id="IPR002104">
    <property type="entry name" value="Integrase_catalytic"/>
</dbReference>
<evidence type="ECO:0000256" key="3">
    <source>
        <dbReference type="PROSITE-ProRule" id="PRU01248"/>
    </source>
</evidence>
<dbReference type="Gene3D" id="1.10.150.130">
    <property type="match status" value="1"/>
</dbReference>
<proteinExistence type="predicted"/>
<evidence type="ECO:0000256" key="1">
    <source>
        <dbReference type="ARBA" id="ARBA00023125"/>
    </source>
</evidence>
<gene>
    <name evidence="6" type="ORF">Psi01_60230</name>
</gene>
<keyword evidence="7" id="KW-1185">Reference proteome</keyword>
<accession>A0A8J3SJ81</accession>
<dbReference type="InterPro" id="IPR013762">
    <property type="entry name" value="Integrase-like_cat_sf"/>
</dbReference>
<dbReference type="Gene3D" id="1.10.443.10">
    <property type="entry name" value="Intergrase catalytic core"/>
    <property type="match status" value="1"/>
</dbReference>
<dbReference type="RefSeq" id="WP_204067489.1">
    <property type="nucleotide sequence ID" value="NZ_BOOJ01000052.1"/>
</dbReference>
<dbReference type="GO" id="GO:0015074">
    <property type="term" value="P:DNA integration"/>
    <property type="evidence" value="ECO:0007669"/>
    <property type="project" value="InterPro"/>
</dbReference>
<dbReference type="InterPro" id="IPR044068">
    <property type="entry name" value="CB"/>
</dbReference>
<dbReference type="InterPro" id="IPR050090">
    <property type="entry name" value="Tyrosine_recombinase_XerCD"/>
</dbReference>
<comment type="caution">
    <text evidence="6">The sequence shown here is derived from an EMBL/GenBank/DDBJ whole genome shotgun (WGS) entry which is preliminary data.</text>
</comment>
<dbReference type="InterPro" id="IPR011010">
    <property type="entry name" value="DNA_brk_join_enz"/>
</dbReference>
<evidence type="ECO:0000313" key="7">
    <source>
        <dbReference type="Proteomes" id="UP000619788"/>
    </source>
</evidence>
<feature type="domain" description="Tyr recombinase" evidence="4">
    <location>
        <begin position="117"/>
        <end position="297"/>
    </location>
</feature>
<evidence type="ECO:0000256" key="2">
    <source>
        <dbReference type="ARBA" id="ARBA00023172"/>
    </source>
</evidence>
<reference evidence="6 7" key="1">
    <citation type="submission" date="2021-01" db="EMBL/GenBank/DDBJ databases">
        <title>Whole genome shotgun sequence of Planobispora siamensis NBRC 107568.</title>
        <authorList>
            <person name="Komaki H."/>
            <person name="Tamura T."/>
        </authorList>
    </citation>
    <scope>NUCLEOTIDE SEQUENCE [LARGE SCALE GENOMIC DNA]</scope>
    <source>
        <strain evidence="6 7">NBRC 107568</strain>
    </source>
</reference>
<evidence type="ECO:0008006" key="8">
    <source>
        <dbReference type="Google" id="ProtNLM"/>
    </source>
</evidence>
<dbReference type="Proteomes" id="UP000619788">
    <property type="component" value="Unassembled WGS sequence"/>
</dbReference>
<dbReference type="PANTHER" id="PTHR30349">
    <property type="entry name" value="PHAGE INTEGRASE-RELATED"/>
    <property type="match status" value="1"/>
</dbReference>
<dbReference type="PANTHER" id="PTHR30349:SF81">
    <property type="entry name" value="TYROSINE RECOMBINASE XERC"/>
    <property type="match status" value="1"/>
</dbReference>